<feature type="transmembrane region" description="Helical" evidence="4">
    <location>
        <begin position="94"/>
        <end position="113"/>
    </location>
</feature>
<evidence type="ECO:0000256" key="1">
    <source>
        <dbReference type="ARBA" id="ARBA00022737"/>
    </source>
</evidence>
<gene>
    <name evidence="5" type="ORF">A2W05_06955</name>
</gene>
<evidence type="ECO:0000313" key="5">
    <source>
        <dbReference type="EMBL" id="OGL46617.1"/>
    </source>
</evidence>
<feature type="transmembrane region" description="Helical" evidence="4">
    <location>
        <begin position="142"/>
        <end position="160"/>
    </location>
</feature>
<feature type="transmembrane region" description="Helical" evidence="4">
    <location>
        <begin position="172"/>
        <end position="198"/>
    </location>
</feature>
<feature type="repeat" description="TPR" evidence="3">
    <location>
        <begin position="522"/>
        <end position="555"/>
    </location>
</feature>
<dbReference type="PROSITE" id="PS50293">
    <property type="entry name" value="TPR_REGION"/>
    <property type="match status" value="3"/>
</dbReference>
<dbReference type="InterPro" id="IPR019734">
    <property type="entry name" value="TPR_rpt"/>
</dbReference>
<dbReference type="PANTHER" id="PTHR44227:SF3">
    <property type="entry name" value="PROTEIN O-MANNOSYL-TRANSFERASE TMTC4"/>
    <property type="match status" value="1"/>
</dbReference>
<name>A0A1F7S0J6_9BACT</name>
<feature type="transmembrane region" description="Helical" evidence="4">
    <location>
        <begin position="288"/>
        <end position="306"/>
    </location>
</feature>
<reference evidence="5 6" key="1">
    <citation type="journal article" date="2016" name="Nat. Commun.">
        <title>Thousands of microbial genomes shed light on interconnected biogeochemical processes in an aquifer system.</title>
        <authorList>
            <person name="Anantharaman K."/>
            <person name="Brown C.T."/>
            <person name="Hug L.A."/>
            <person name="Sharon I."/>
            <person name="Castelle C.J."/>
            <person name="Probst A.J."/>
            <person name="Thomas B.C."/>
            <person name="Singh A."/>
            <person name="Wilkins M.J."/>
            <person name="Karaoz U."/>
            <person name="Brodie E.L."/>
            <person name="Williams K.H."/>
            <person name="Hubbard S.S."/>
            <person name="Banfield J.F."/>
        </authorList>
    </citation>
    <scope>NUCLEOTIDE SEQUENCE [LARGE SCALE GENOMIC DNA]</scope>
</reference>
<keyword evidence="4" id="KW-0472">Membrane</keyword>
<dbReference type="SUPFAM" id="SSF48452">
    <property type="entry name" value="TPR-like"/>
    <property type="match status" value="1"/>
</dbReference>
<dbReference type="AlphaFoldDB" id="A0A1F7S0J6"/>
<dbReference type="Gene3D" id="1.25.40.10">
    <property type="entry name" value="Tetratricopeptide repeat domain"/>
    <property type="match status" value="3"/>
</dbReference>
<comment type="caution">
    <text evidence="5">The sequence shown here is derived from an EMBL/GenBank/DDBJ whole genome shotgun (WGS) entry which is preliminary data.</text>
</comment>
<protein>
    <submittedName>
        <fullName evidence="5">Uncharacterized protein</fullName>
    </submittedName>
</protein>
<accession>A0A1F7S0J6</accession>
<dbReference type="Pfam" id="PF07719">
    <property type="entry name" value="TPR_2"/>
    <property type="match status" value="1"/>
</dbReference>
<dbReference type="Pfam" id="PF13181">
    <property type="entry name" value="TPR_8"/>
    <property type="match status" value="1"/>
</dbReference>
<evidence type="ECO:0000256" key="2">
    <source>
        <dbReference type="ARBA" id="ARBA00022803"/>
    </source>
</evidence>
<dbReference type="Proteomes" id="UP000178797">
    <property type="component" value="Unassembled WGS sequence"/>
</dbReference>
<feature type="repeat" description="TPR" evidence="3">
    <location>
        <begin position="454"/>
        <end position="487"/>
    </location>
</feature>
<feature type="transmembrane region" description="Helical" evidence="4">
    <location>
        <begin position="218"/>
        <end position="234"/>
    </location>
</feature>
<keyword evidence="4" id="KW-0812">Transmembrane</keyword>
<feature type="repeat" description="TPR" evidence="3">
    <location>
        <begin position="488"/>
        <end position="521"/>
    </location>
</feature>
<organism evidence="5 6">
    <name type="scientific">Candidatus Schekmanbacteria bacterium RBG_16_38_10</name>
    <dbReference type="NCBI Taxonomy" id="1817879"/>
    <lineage>
        <taxon>Bacteria</taxon>
        <taxon>Candidatus Schekmaniibacteriota</taxon>
    </lineage>
</organism>
<evidence type="ECO:0000256" key="4">
    <source>
        <dbReference type="SAM" id="Phobius"/>
    </source>
</evidence>
<dbReference type="InterPro" id="IPR013105">
    <property type="entry name" value="TPR_2"/>
</dbReference>
<dbReference type="PANTHER" id="PTHR44227">
    <property type="match status" value="1"/>
</dbReference>
<feature type="repeat" description="TPR" evidence="3">
    <location>
        <begin position="556"/>
        <end position="589"/>
    </location>
</feature>
<evidence type="ECO:0000313" key="6">
    <source>
        <dbReference type="Proteomes" id="UP000178797"/>
    </source>
</evidence>
<dbReference type="Pfam" id="PF13414">
    <property type="entry name" value="TPR_11"/>
    <property type="match status" value="1"/>
</dbReference>
<dbReference type="InterPro" id="IPR052346">
    <property type="entry name" value="O-mannosyl-transferase_TMTC"/>
</dbReference>
<feature type="transmembrane region" description="Helical" evidence="4">
    <location>
        <begin position="346"/>
        <end position="366"/>
    </location>
</feature>
<keyword evidence="4" id="KW-1133">Transmembrane helix</keyword>
<keyword evidence="1" id="KW-0677">Repeat</keyword>
<dbReference type="EMBL" id="MGDE01000082">
    <property type="protein sequence ID" value="OGL46617.1"/>
    <property type="molecule type" value="Genomic_DNA"/>
</dbReference>
<dbReference type="SMART" id="SM00028">
    <property type="entry name" value="TPR"/>
    <property type="match status" value="5"/>
</dbReference>
<keyword evidence="2 3" id="KW-0802">TPR repeat</keyword>
<evidence type="ECO:0000256" key="3">
    <source>
        <dbReference type="PROSITE-ProRule" id="PRU00339"/>
    </source>
</evidence>
<feature type="transmembrane region" description="Helical" evidence="4">
    <location>
        <begin position="318"/>
        <end position="340"/>
    </location>
</feature>
<proteinExistence type="predicted"/>
<dbReference type="InterPro" id="IPR011990">
    <property type="entry name" value="TPR-like_helical_dom_sf"/>
</dbReference>
<feature type="transmembrane region" description="Helical" evidence="4">
    <location>
        <begin position="378"/>
        <end position="396"/>
    </location>
</feature>
<dbReference type="PROSITE" id="PS50005">
    <property type="entry name" value="TPR"/>
    <property type="match status" value="4"/>
</dbReference>
<sequence>MKKLYSILLITVLSFIPYINSLGNEFVWDDVDLVRDNPDVKSFKKFPELFLSPFGNPVQFKESPLFYRPLIFFSYMVDYKLWGTNPAGYHLSNIILHTLSSVFIFLILLKIFSDLKFSLFSSLIFAVHPVHTESVTWISGRTDVLCALLLLLSFNAYLNFLKSAGKGSSFNYFFSVIFFTLSIFSKEAAIVLPLIMLFYEIFFLSENTTVIASIKISIRKYFLFIFPVIFYFVLRTIALKNNFYPSLTRASLTERLLTAVTVFFDYIRLQFFPITLNSLYMVKTVSNIFDFKTVLSILTLFLIFALSTKSKKASGKLFFGTMWFFISLLPVSNIIPFSSIVKAEHFLYLPSIGFSIMAGAALSGINNILSDRSNRKKMISLLLTAIILIFFSVQTLKRNYVWKDEISLFEDQVLKSPLSYIAHNNLGLAYKVSGKPGLARNQFLYVQKINPKTQSSYVNLGNLYFVSGEMIPAIENYKKAIEINPAGFSVHNNLGVAYAKTGKLKEAVREFETASGLNPKYTSPHINLGNAYLNLREYDKAVIELKKAIEINPYLSSPYFLLGIIYKNNGETDLAAEVLNKAIKLDPKNKKAIIMLKDIYSEKGESDGKP</sequence>